<feature type="transmembrane region" description="Helical" evidence="1">
    <location>
        <begin position="125"/>
        <end position="147"/>
    </location>
</feature>
<protein>
    <recommendedName>
        <fullName evidence="4">Rod shape-determining protein MreD</fullName>
    </recommendedName>
</protein>
<organism evidence="2 3">
    <name type="scientific">Candidatus Yanofskybacteria bacterium RIFCSPLOWO2_01_FULL_49_25</name>
    <dbReference type="NCBI Taxonomy" id="1802701"/>
    <lineage>
        <taxon>Bacteria</taxon>
        <taxon>Candidatus Yanofskyibacteriota</taxon>
    </lineage>
</organism>
<gene>
    <name evidence="2" type="ORF">A3A33_04530</name>
</gene>
<evidence type="ECO:0008006" key="4">
    <source>
        <dbReference type="Google" id="ProtNLM"/>
    </source>
</evidence>
<evidence type="ECO:0000313" key="3">
    <source>
        <dbReference type="Proteomes" id="UP000179047"/>
    </source>
</evidence>
<dbReference type="EMBL" id="MGKP01000003">
    <property type="protein sequence ID" value="OGN29729.1"/>
    <property type="molecule type" value="Genomic_DNA"/>
</dbReference>
<keyword evidence="1" id="KW-1133">Transmembrane helix</keyword>
<comment type="caution">
    <text evidence="2">The sequence shown here is derived from an EMBL/GenBank/DDBJ whole genome shotgun (WGS) entry which is preliminary data.</text>
</comment>
<keyword evidence="1" id="KW-0812">Transmembrane</keyword>
<dbReference type="STRING" id="1802701.A3A33_04530"/>
<dbReference type="AlphaFoldDB" id="A0A1F8GZ27"/>
<evidence type="ECO:0000256" key="1">
    <source>
        <dbReference type="SAM" id="Phobius"/>
    </source>
</evidence>
<reference evidence="2 3" key="1">
    <citation type="journal article" date="2016" name="Nat. Commun.">
        <title>Thousands of microbial genomes shed light on interconnected biogeochemical processes in an aquifer system.</title>
        <authorList>
            <person name="Anantharaman K."/>
            <person name="Brown C.T."/>
            <person name="Hug L.A."/>
            <person name="Sharon I."/>
            <person name="Castelle C.J."/>
            <person name="Probst A.J."/>
            <person name="Thomas B.C."/>
            <person name="Singh A."/>
            <person name="Wilkins M.J."/>
            <person name="Karaoz U."/>
            <person name="Brodie E.L."/>
            <person name="Williams K.H."/>
            <person name="Hubbard S.S."/>
            <person name="Banfield J.F."/>
        </authorList>
    </citation>
    <scope>NUCLEOTIDE SEQUENCE [LARGE SCALE GENOMIC DNA]</scope>
</reference>
<feature type="transmembrane region" description="Helical" evidence="1">
    <location>
        <begin position="71"/>
        <end position="88"/>
    </location>
</feature>
<name>A0A1F8GZ27_9BACT</name>
<proteinExistence type="predicted"/>
<accession>A0A1F8GZ27</accession>
<feature type="transmembrane region" description="Helical" evidence="1">
    <location>
        <begin position="6"/>
        <end position="37"/>
    </location>
</feature>
<feature type="transmembrane region" description="Helical" evidence="1">
    <location>
        <begin position="95"/>
        <end position="119"/>
    </location>
</feature>
<dbReference type="Proteomes" id="UP000179047">
    <property type="component" value="Unassembled WGS sequence"/>
</dbReference>
<evidence type="ECO:0000313" key="2">
    <source>
        <dbReference type="EMBL" id="OGN29729.1"/>
    </source>
</evidence>
<keyword evidence="1" id="KW-0472">Membrane</keyword>
<sequence length="157" mass="17751">MKTWHWAVLLVVGLILERFLAVVMPVATFIVPILIVYWGLTSSLQGRQLALMMAAAMIFDISSGLETGRGTLAIAAVIVTAILLRRRISIGRGSFFVIIFAGLFCILEFLFIVNPFFVFQFWTDRLWYILLEAGTVLFLISCIHLFLTQMLPYRDAS</sequence>